<dbReference type="GO" id="GO:0008276">
    <property type="term" value="F:protein methyltransferase activity"/>
    <property type="evidence" value="ECO:0007669"/>
    <property type="project" value="TreeGrafter"/>
</dbReference>
<evidence type="ECO:0000256" key="1">
    <source>
        <dbReference type="ARBA" id="ARBA00022603"/>
    </source>
</evidence>
<dbReference type="CDD" id="cd02440">
    <property type="entry name" value="AdoMet_MTases"/>
    <property type="match status" value="1"/>
</dbReference>
<organism evidence="4 5">
    <name type="scientific">Reyranella soli</name>
    <dbReference type="NCBI Taxonomy" id="1230389"/>
    <lineage>
        <taxon>Bacteria</taxon>
        <taxon>Pseudomonadati</taxon>
        <taxon>Pseudomonadota</taxon>
        <taxon>Alphaproteobacteria</taxon>
        <taxon>Hyphomicrobiales</taxon>
        <taxon>Reyranellaceae</taxon>
        <taxon>Reyranella</taxon>
    </lineage>
</organism>
<evidence type="ECO:0000313" key="5">
    <source>
        <dbReference type="Proteomes" id="UP000321058"/>
    </source>
</evidence>
<sequence length="259" mass="27090">MGAKGIGGDCARDVCVLGVIDVLKPRLVQDAKAELALAALRPSEYTAALIQVLQAKSGAVRGAKVLEVGSGSGVVLAALGELGAASLCGIDIEEDAVTSGMLLLAELGHGETSELYLGDMWLPVAARRFDLIVANLPHFPMERSDVPGRLPTWSAGGSNGRALLDPFLEGLEAHLAGGGRAIITHNAFVDIERSREILAGFGLALSIALTTLVYIPEDKLSRMSASVLAVPDGRSIHRYGPYAFGEMHIVEIVRDGVAS</sequence>
<keyword evidence="3" id="KW-0949">S-adenosyl-L-methionine</keyword>
<proteinExistence type="predicted"/>
<evidence type="ECO:0008006" key="6">
    <source>
        <dbReference type="Google" id="ProtNLM"/>
    </source>
</evidence>
<name>A0A512NSL9_9HYPH</name>
<dbReference type="InterPro" id="IPR052190">
    <property type="entry name" value="Euk-Arch_PrmC-MTase"/>
</dbReference>
<dbReference type="GO" id="GO:0032259">
    <property type="term" value="P:methylation"/>
    <property type="evidence" value="ECO:0007669"/>
    <property type="project" value="UniProtKB-KW"/>
</dbReference>
<dbReference type="Proteomes" id="UP000321058">
    <property type="component" value="Unassembled WGS sequence"/>
</dbReference>
<dbReference type="GO" id="GO:0035657">
    <property type="term" value="C:eRF1 methyltransferase complex"/>
    <property type="evidence" value="ECO:0007669"/>
    <property type="project" value="TreeGrafter"/>
</dbReference>
<keyword evidence="2" id="KW-0808">Transferase</keyword>
<comment type="caution">
    <text evidence="4">The sequence shown here is derived from an EMBL/GenBank/DDBJ whole genome shotgun (WGS) entry which is preliminary data.</text>
</comment>
<dbReference type="InterPro" id="IPR029063">
    <property type="entry name" value="SAM-dependent_MTases_sf"/>
</dbReference>
<evidence type="ECO:0000256" key="3">
    <source>
        <dbReference type="ARBA" id="ARBA00022691"/>
    </source>
</evidence>
<keyword evidence="5" id="KW-1185">Reference proteome</keyword>
<evidence type="ECO:0000313" key="4">
    <source>
        <dbReference type="EMBL" id="GEP61902.1"/>
    </source>
</evidence>
<dbReference type="AlphaFoldDB" id="A0A512NSL9"/>
<dbReference type="PANTHER" id="PTHR45875:SF1">
    <property type="entry name" value="METHYLTRANSFERASE N6AMT1"/>
    <property type="match status" value="1"/>
</dbReference>
<accession>A0A512NSL9</accession>
<dbReference type="Gene3D" id="3.40.50.150">
    <property type="entry name" value="Vaccinia Virus protein VP39"/>
    <property type="match status" value="1"/>
</dbReference>
<dbReference type="Pfam" id="PF06325">
    <property type="entry name" value="PrmA"/>
    <property type="match status" value="1"/>
</dbReference>
<dbReference type="PANTHER" id="PTHR45875">
    <property type="entry name" value="METHYLTRANSFERASE N6AMT1"/>
    <property type="match status" value="1"/>
</dbReference>
<reference evidence="4 5" key="1">
    <citation type="submission" date="2019-07" db="EMBL/GenBank/DDBJ databases">
        <title>Whole genome shotgun sequence of Reyranella soli NBRC 108950.</title>
        <authorList>
            <person name="Hosoyama A."/>
            <person name="Uohara A."/>
            <person name="Ohji S."/>
            <person name="Ichikawa N."/>
        </authorList>
    </citation>
    <scope>NUCLEOTIDE SEQUENCE [LARGE SCALE GENOMIC DNA]</scope>
    <source>
        <strain evidence="4 5">NBRC 108950</strain>
    </source>
</reference>
<keyword evidence="1" id="KW-0489">Methyltransferase</keyword>
<dbReference type="EMBL" id="BKAJ01000270">
    <property type="protein sequence ID" value="GEP61902.1"/>
    <property type="molecule type" value="Genomic_DNA"/>
</dbReference>
<evidence type="ECO:0000256" key="2">
    <source>
        <dbReference type="ARBA" id="ARBA00022679"/>
    </source>
</evidence>
<dbReference type="SUPFAM" id="SSF53335">
    <property type="entry name" value="S-adenosyl-L-methionine-dependent methyltransferases"/>
    <property type="match status" value="1"/>
</dbReference>
<protein>
    <recommendedName>
        <fullName evidence="6">Methyltransferase domain-containing protein</fullName>
    </recommendedName>
</protein>
<gene>
    <name evidence="4" type="ORF">RSO01_90680</name>
</gene>
<dbReference type="GO" id="GO:0008757">
    <property type="term" value="F:S-adenosylmethionine-dependent methyltransferase activity"/>
    <property type="evidence" value="ECO:0007669"/>
    <property type="project" value="TreeGrafter"/>
</dbReference>